<accession>A0A8X6FE26</accession>
<organism evidence="1 2">
    <name type="scientific">Trichonephila clavata</name>
    <name type="common">Joro spider</name>
    <name type="synonym">Nephila clavata</name>
    <dbReference type="NCBI Taxonomy" id="2740835"/>
    <lineage>
        <taxon>Eukaryota</taxon>
        <taxon>Metazoa</taxon>
        <taxon>Ecdysozoa</taxon>
        <taxon>Arthropoda</taxon>
        <taxon>Chelicerata</taxon>
        <taxon>Arachnida</taxon>
        <taxon>Araneae</taxon>
        <taxon>Araneomorphae</taxon>
        <taxon>Entelegynae</taxon>
        <taxon>Araneoidea</taxon>
        <taxon>Nephilidae</taxon>
        <taxon>Trichonephila</taxon>
    </lineage>
</organism>
<evidence type="ECO:0000313" key="2">
    <source>
        <dbReference type="Proteomes" id="UP000887116"/>
    </source>
</evidence>
<gene>
    <name evidence="1" type="ORF">TNCT_488831</name>
</gene>
<sequence length="106" mass="12594">MNILEKREEKEFSKREYNHFSARIISHKPRYRTPQSLARKMESKNLMVGYDTIVASLIILRKEKRPTIFFCEKISCQPLPWKVFFLSVILISCLLKVQVREFTSAI</sequence>
<dbReference type="AlphaFoldDB" id="A0A8X6FE26"/>
<dbReference type="EMBL" id="BMAO01001930">
    <property type="protein sequence ID" value="GFQ77006.1"/>
    <property type="molecule type" value="Genomic_DNA"/>
</dbReference>
<dbReference type="Proteomes" id="UP000887116">
    <property type="component" value="Unassembled WGS sequence"/>
</dbReference>
<evidence type="ECO:0000313" key="1">
    <source>
        <dbReference type="EMBL" id="GFQ77006.1"/>
    </source>
</evidence>
<protein>
    <submittedName>
        <fullName evidence="1">Uncharacterized protein</fullName>
    </submittedName>
</protein>
<proteinExistence type="predicted"/>
<name>A0A8X6FE26_TRICU</name>
<comment type="caution">
    <text evidence="1">The sequence shown here is derived from an EMBL/GenBank/DDBJ whole genome shotgun (WGS) entry which is preliminary data.</text>
</comment>
<keyword evidence="2" id="KW-1185">Reference proteome</keyword>
<reference evidence="1" key="1">
    <citation type="submission" date="2020-07" db="EMBL/GenBank/DDBJ databases">
        <title>Multicomponent nature underlies the extraordinary mechanical properties of spider dragline silk.</title>
        <authorList>
            <person name="Kono N."/>
            <person name="Nakamura H."/>
            <person name="Mori M."/>
            <person name="Yoshida Y."/>
            <person name="Ohtoshi R."/>
            <person name="Malay A.D."/>
            <person name="Moran D.A.P."/>
            <person name="Tomita M."/>
            <person name="Numata K."/>
            <person name="Arakawa K."/>
        </authorList>
    </citation>
    <scope>NUCLEOTIDE SEQUENCE</scope>
</reference>